<keyword evidence="3" id="KW-1185">Reference proteome</keyword>
<dbReference type="AlphaFoldDB" id="A0A2P5K7U9"/>
<proteinExistence type="predicted"/>
<accession>A0A2P5K7U9</accession>
<name>A0A2P5K7U9_9BURK</name>
<evidence type="ECO:0000313" key="2">
    <source>
        <dbReference type="EMBL" id="PPB82770.1"/>
    </source>
</evidence>
<dbReference type="EMBL" id="PRDW01000013">
    <property type="protein sequence ID" value="PPB82770.1"/>
    <property type="molecule type" value="Genomic_DNA"/>
</dbReference>
<protein>
    <submittedName>
        <fullName evidence="2">Uncharacterized protein</fullName>
    </submittedName>
</protein>
<organism evidence="2 3">
    <name type="scientific">Mycetohabitans endofungorum</name>
    <dbReference type="NCBI Taxonomy" id="417203"/>
    <lineage>
        <taxon>Bacteria</taxon>
        <taxon>Pseudomonadati</taxon>
        <taxon>Pseudomonadota</taxon>
        <taxon>Betaproteobacteria</taxon>
        <taxon>Burkholderiales</taxon>
        <taxon>Burkholderiaceae</taxon>
        <taxon>Mycetohabitans</taxon>
    </lineage>
</organism>
<evidence type="ECO:0000256" key="1">
    <source>
        <dbReference type="SAM" id="MobiDB-lite"/>
    </source>
</evidence>
<feature type="region of interest" description="Disordered" evidence="1">
    <location>
        <begin position="1"/>
        <end position="23"/>
    </location>
</feature>
<sequence>MRSMRRINAASISSPAPVSAKRDVVEDQFGPAEQVEDPIGGGELHAGVPFVSGAPGRRHRVLRCGPVRLLVAGTVVPDQASVTIVTAYRCTRNQYDACAHIL</sequence>
<comment type="caution">
    <text evidence="2">The sequence shown here is derived from an EMBL/GenBank/DDBJ whole genome shotgun (WGS) entry which is preliminary data.</text>
</comment>
<evidence type="ECO:0000313" key="3">
    <source>
        <dbReference type="Proteomes" id="UP000243096"/>
    </source>
</evidence>
<gene>
    <name evidence="2" type="ORF">B0O95_11340</name>
</gene>
<reference evidence="2 3" key="1">
    <citation type="submission" date="2018-01" db="EMBL/GenBank/DDBJ databases">
        <title>Genomic Encyclopedia of Type Strains, Phase III (KMG-III): the genomes of soil and plant-associated and newly described type strains.</title>
        <authorList>
            <person name="Whitman W."/>
        </authorList>
    </citation>
    <scope>NUCLEOTIDE SEQUENCE [LARGE SCALE GENOMIC DNA]</scope>
    <source>
        <strain evidence="2 3">HKI456</strain>
    </source>
</reference>
<dbReference type="Proteomes" id="UP000243096">
    <property type="component" value="Unassembled WGS sequence"/>
</dbReference>
<feature type="compositionally biased region" description="Low complexity" evidence="1">
    <location>
        <begin position="9"/>
        <end position="19"/>
    </location>
</feature>